<proteinExistence type="evidence at transcript level"/>
<protein>
    <recommendedName>
        <fullName evidence="3">Transmembrane protein</fullName>
    </recommendedName>
</protein>
<keyword evidence="1" id="KW-0472">Membrane</keyword>
<keyword evidence="1" id="KW-1133">Transmembrane helix</keyword>
<accession>A0MDX0</accession>
<dbReference type="AlphaFoldDB" id="A0MDX0"/>
<feature type="non-terminal residue" evidence="2">
    <location>
        <position position="65"/>
    </location>
</feature>
<evidence type="ECO:0000313" key="2">
    <source>
        <dbReference type="EMBL" id="ABK28354.1"/>
    </source>
</evidence>
<evidence type="ECO:0008006" key="3">
    <source>
        <dbReference type="Google" id="ProtNLM"/>
    </source>
</evidence>
<organism evidence="2">
    <name type="scientific">Arabidopsis thaliana</name>
    <name type="common">Mouse-ear cress</name>
    <dbReference type="NCBI Taxonomy" id="3702"/>
    <lineage>
        <taxon>Eukaryota</taxon>
        <taxon>Viridiplantae</taxon>
        <taxon>Streptophyta</taxon>
        <taxon>Embryophyta</taxon>
        <taxon>Tracheophyta</taxon>
        <taxon>Spermatophyta</taxon>
        <taxon>Magnoliopsida</taxon>
        <taxon>eudicotyledons</taxon>
        <taxon>Gunneridae</taxon>
        <taxon>Pentapetalae</taxon>
        <taxon>rosids</taxon>
        <taxon>malvids</taxon>
        <taxon>Brassicales</taxon>
        <taxon>Brassicaceae</taxon>
        <taxon>Camelineae</taxon>
        <taxon>Arabidopsis</taxon>
    </lineage>
</organism>
<feature type="transmembrane region" description="Helical" evidence="1">
    <location>
        <begin position="40"/>
        <end position="62"/>
    </location>
</feature>
<sequence length="65" mass="7435">MKPSSEVFSLLSPQVALKSSLFFGRRLTFGGSYSTNVDLLSVYVCFFTYPRSCSLPFWYFVVRFG</sequence>
<reference evidence="2" key="1">
    <citation type="submission" date="2006-05" db="EMBL/GenBank/DDBJ databases">
        <title>Simultaneous high-throughput recombinational cloning of open reading frames in closed and open configurations.</title>
        <authorList>
            <person name="Underwood B.A."/>
            <person name="Vanderhaeghen R."/>
            <person name="Whitford R."/>
            <person name="Town C.D."/>
            <person name="Hilson P."/>
        </authorList>
    </citation>
    <scope>NUCLEOTIDE SEQUENCE</scope>
</reference>
<name>A0MDX0_ARATH</name>
<dbReference type="EMBL" id="DQ652736">
    <property type="protein sequence ID" value="ABK28354.1"/>
    <property type="molecule type" value="mRNA"/>
</dbReference>
<evidence type="ECO:0000256" key="1">
    <source>
        <dbReference type="SAM" id="Phobius"/>
    </source>
</evidence>
<keyword evidence="1" id="KW-0812">Transmembrane</keyword>